<dbReference type="Proteomes" id="UP000494040">
    <property type="component" value="Unassembled WGS sequence"/>
</dbReference>
<reference evidence="2" key="1">
    <citation type="submission" date="2022-01" db="UniProtKB">
        <authorList>
            <consortium name="EnsemblMetazoa"/>
        </authorList>
    </citation>
    <scope>IDENTIFICATION</scope>
</reference>
<dbReference type="GeneID" id="106666950"/>
<evidence type="ECO:0000313" key="2">
    <source>
        <dbReference type="EnsemblMetazoa" id="XP_014249986.1"/>
    </source>
</evidence>
<dbReference type="OMA" id="GMIENNI"/>
<dbReference type="AlphaFoldDB" id="A0A8I6RR63"/>
<accession>A0A8I6RR63</accession>
<dbReference type="Pfam" id="PF13613">
    <property type="entry name" value="HTH_Tnp_4"/>
    <property type="match status" value="1"/>
</dbReference>
<keyword evidence="3" id="KW-1185">Reference proteome</keyword>
<dbReference type="PANTHER" id="PTHR23080">
    <property type="entry name" value="THAP DOMAIN PROTEIN"/>
    <property type="match status" value="1"/>
</dbReference>
<protein>
    <recommendedName>
        <fullName evidence="1">Transposase Helix-turn-helix domain-containing protein</fullName>
    </recommendedName>
</protein>
<name>A0A8I6RR63_CIMLE</name>
<proteinExistence type="predicted"/>
<dbReference type="EnsemblMetazoa" id="XM_014394500.2">
    <property type="protein sequence ID" value="XP_014249986.1"/>
    <property type="gene ID" value="LOC106666950"/>
</dbReference>
<dbReference type="InterPro" id="IPR027805">
    <property type="entry name" value="Transposase_HTH_dom"/>
</dbReference>
<dbReference type="PANTHER" id="PTHR23080:SF143">
    <property type="entry name" value="SI:DKEY-56D12.4"/>
    <property type="match status" value="1"/>
</dbReference>
<dbReference type="OrthoDB" id="6578680at2759"/>
<sequence length="364" mass="41131">MSGKVFETSEEVRRKNNITKFLDGLFKDDQSTSSTLELNTASSFTKVHKKPTEVSNKKCVVAQEQKSSTSSYAKLECLSSNELRALRAHPEILQKNLEKLLILPMSIHNLKQNDTLVRLYTGIPNAEAFFNLAAMFSKGSISYYHGWVVGQLTIKQQLLMTLVKLRLNLSDIHLSHRFTCSMATVTNTLYTWIHALQEKLYDTAVTMFGSLRDPYLFDGLMVLQTVSVYRKAPDNPHLPHKTPPEPYTTVLLSTADGTVIYTGELFRWKGRKDDIVQYCGVLETLMPGDVIAVNGDAIINLPVGVKTRNIDLGLVRLKKSRDDLKRRLMEWDVVKAIPPSLGDCSSNLWKVVVSLTNYIHFNDF</sequence>
<evidence type="ECO:0000259" key="1">
    <source>
        <dbReference type="Pfam" id="PF13613"/>
    </source>
</evidence>
<dbReference type="RefSeq" id="XP_014249986.1">
    <property type="nucleotide sequence ID" value="XM_014394500.2"/>
</dbReference>
<evidence type="ECO:0000313" key="3">
    <source>
        <dbReference type="Proteomes" id="UP000494040"/>
    </source>
</evidence>
<dbReference type="KEGG" id="clec:106666950"/>
<organism evidence="2 3">
    <name type="scientific">Cimex lectularius</name>
    <name type="common">Bed bug</name>
    <name type="synonym">Acanthia lectularia</name>
    <dbReference type="NCBI Taxonomy" id="79782"/>
    <lineage>
        <taxon>Eukaryota</taxon>
        <taxon>Metazoa</taxon>
        <taxon>Ecdysozoa</taxon>
        <taxon>Arthropoda</taxon>
        <taxon>Hexapoda</taxon>
        <taxon>Insecta</taxon>
        <taxon>Pterygota</taxon>
        <taxon>Neoptera</taxon>
        <taxon>Paraneoptera</taxon>
        <taxon>Hemiptera</taxon>
        <taxon>Heteroptera</taxon>
        <taxon>Panheteroptera</taxon>
        <taxon>Cimicomorpha</taxon>
        <taxon>Cimicidae</taxon>
        <taxon>Cimex</taxon>
    </lineage>
</organism>
<feature type="domain" description="Transposase Helix-turn-helix" evidence="1">
    <location>
        <begin position="151"/>
        <end position="200"/>
    </location>
</feature>